<protein>
    <recommendedName>
        <fullName evidence="6">Carboxylic ester hydrolase</fullName>
        <ecNumber evidence="6">3.1.1.-</ecNumber>
    </recommendedName>
</protein>
<dbReference type="InterPro" id="IPR050309">
    <property type="entry name" value="Type-B_Carboxylest/Lipase"/>
</dbReference>
<dbReference type="SUPFAM" id="SSF53474">
    <property type="entry name" value="alpha/beta-Hydrolases"/>
    <property type="match status" value="1"/>
</dbReference>
<name>A0A0A7EQA0_LEPDE</name>
<evidence type="ECO:0000256" key="2">
    <source>
        <dbReference type="ARBA" id="ARBA00022487"/>
    </source>
</evidence>
<evidence type="ECO:0000259" key="7">
    <source>
        <dbReference type="Pfam" id="PF00135"/>
    </source>
</evidence>
<dbReference type="AlphaFoldDB" id="A0A0A7EQA0"/>
<evidence type="ECO:0000256" key="1">
    <source>
        <dbReference type="ARBA" id="ARBA00005964"/>
    </source>
</evidence>
<organism evidence="8">
    <name type="scientific">Leptinotarsa decemlineata</name>
    <name type="common">Colorado potato beetle</name>
    <name type="synonym">Doryphora decemlineata</name>
    <dbReference type="NCBI Taxonomy" id="7539"/>
    <lineage>
        <taxon>Eukaryota</taxon>
        <taxon>Metazoa</taxon>
        <taxon>Ecdysozoa</taxon>
        <taxon>Arthropoda</taxon>
        <taxon>Hexapoda</taxon>
        <taxon>Insecta</taxon>
        <taxon>Pterygota</taxon>
        <taxon>Neoptera</taxon>
        <taxon>Endopterygota</taxon>
        <taxon>Coleoptera</taxon>
        <taxon>Polyphaga</taxon>
        <taxon>Cucujiformia</taxon>
        <taxon>Chrysomeloidea</taxon>
        <taxon>Chrysomelidae</taxon>
        <taxon>Chrysomelinae</taxon>
        <taxon>Doryphorini</taxon>
        <taxon>Leptinotarsa</taxon>
    </lineage>
</organism>
<feature type="domain" description="Carboxylesterase type B" evidence="7">
    <location>
        <begin position="40"/>
        <end position="437"/>
    </location>
</feature>
<dbReference type="InterPro" id="IPR029058">
    <property type="entry name" value="AB_hydrolase_fold"/>
</dbReference>
<reference evidence="8" key="1">
    <citation type="submission" date="2014-07" db="EMBL/GenBank/DDBJ databases">
        <title>Identification of esterase genes and their expression profiles in several pesticides treated Colorado potato beetle, Leptinotarsa decemlineata.</title>
        <authorList>
            <person name="Lv F."/>
            <person name="Fu K."/>
        </authorList>
    </citation>
    <scope>NUCLEOTIDE SEQUENCE</scope>
</reference>
<dbReference type="InterPro" id="IPR002018">
    <property type="entry name" value="CarbesteraseB"/>
</dbReference>
<evidence type="ECO:0000256" key="3">
    <source>
        <dbReference type="ARBA" id="ARBA00022801"/>
    </source>
</evidence>
<keyword evidence="5" id="KW-0325">Glycoprotein</keyword>
<dbReference type="OrthoDB" id="408631at2759"/>
<dbReference type="InterPro" id="IPR019826">
    <property type="entry name" value="Carboxylesterase_B_AS"/>
</dbReference>
<dbReference type="Gene3D" id="3.40.50.1820">
    <property type="entry name" value="alpha/beta hydrolase"/>
    <property type="match status" value="1"/>
</dbReference>
<dbReference type="PANTHER" id="PTHR11559">
    <property type="entry name" value="CARBOXYLESTERASE"/>
    <property type="match status" value="1"/>
</dbReference>
<sequence>YAGAVGFVNSIRMVYLRGVGLVVIEICLLSTFSEISGNVEVTISDGHILGRQLETENKTPYLAFQDIPYAKPPVGDLRFKEPVRPEKWKGVLNTTENRKVCIQFSDPSDPRETEDCLVLNVYTPVNPEKLTKHKLAVLVWIHGGSFLRWFGTMDPFGPDYFIDNNVVVVTLNYRLGPLGFLTTNDGVIPANNGLKDQRLALEWVNKNIEIFGGDPAKVTIGGQSAGAASVGYHLMSKKSAGLFRAAIMQSSSPLNCWSLQNYPKGAANMLGSNLKWNSKILSKLLAAKQDIPSEILLRKLQSTSIADLKKYSDINLQVPLSKKNCHAFTSLIWTPVIENEDDENALVTGWSHENIKKGNINRVPVLMGINSEESLLFGAQGIQAQCSLFDPSLKSMITGNLFMEEKNKPLASSSIKDLYTKSLFSMDRAATLNLSKDNVIGQNPQPRSAQQH</sequence>
<evidence type="ECO:0000313" key="8">
    <source>
        <dbReference type="EMBL" id="AIY68340.1"/>
    </source>
</evidence>
<keyword evidence="2" id="KW-0719">Serine esterase</keyword>
<evidence type="ECO:0000256" key="6">
    <source>
        <dbReference type="RuleBase" id="RU361235"/>
    </source>
</evidence>
<feature type="non-terminal residue" evidence="8">
    <location>
        <position position="1"/>
    </location>
</feature>
<dbReference type="EMBL" id="KM220549">
    <property type="protein sequence ID" value="AIY68340.1"/>
    <property type="molecule type" value="mRNA"/>
</dbReference>
<proteinExistence type="evidence at transcript level"/>
<evidence type="ECO:0000256" key="4">
    <source>
        <dbReference type="ARBA" id="ARBA00023157"/>
    </source>
</evidence>
<keyword evidence="3 6" id="KW-0378">Hydrolase</keyword>
<dbReference type="Pfam" id="PF00135">
    <property type="entry name" value="COesterase"/>
    <property type="match status" value="1"/>
</dbReference>
<dbReference type="PROSITE" id="PS00122">
    <property type="entry name" value="CARBOXYLESTERASE_B_1"/>
    <property type="match status" value="1"/>
</dbReference>
<dbReference type="EC" id="3.1.1.-" evidence="6"/>
<keyword evidence="4" id="KW-1015">Disulfide bond</keyword>
<comment type="similarity">
    <text evidence="1 6">Belongs to the type-B carboxylesterase/lipase family.</text>
</comment>
<accession>A0A0A7EQA0</accession>
<evidence type="ECO:0000256" key="5">
    <source>
        <dbReference type="ARBA" id="ARBA00023180"/>
    </source>
</evidence>
<dbReference type="GO" id="GO:0052689">
    <property type="term" value="F:carboxylic ester hydrolase activity"/>
    <property type="evidence" value="ECO:0007669"/>
    <property type="project" value="UniProtKB-KW"/>
</dbReference>